<proteinExistence type="inferred from homology"/>
<dbReference type="Proteomes" id="UP000585614">
    <property type="component" value="Unassembled WGS sequence"/>
</dbReference>
<feature type="domain" description="ATPase AAA-type core" evidence="3">
    <location>
        <begin position="37"/>
        <end position="84"/>
    </location>
</feature>
<dbReference type="EMBL" id="JACAGC010000005">
    <property type="protein sequence ID" value="KAF6365038.1"/>
    <property type="molecule type" value="Genomic_DNA"/>
</dbReference>
<dbReference type="InterPro" id="IPR027417">
    <property type="entry name" value="P-loop_NTPase"/>
</dbReference>
<gene>
    <name evidence="4" type="ORF">mRhiFer1_012842</name>
</gene>
<dbReference type="GO" id="GO:0016887">
    <property type="term" value="F:ATP hydrolysis activity"/>
    <property type="evidence" value="ECO:0007669"/>
    <property type="project" value="InterPro"/>
</dbReference>
<comment type="similarity">
    <text evidence="1">Belongs to the AAA ATPase family.</text>
</comment>
<dbReference type="InterPro" id="IPR050168">
    <property type="entry name" value="AAA_ATPase_domain"/>
</dbReference>
<dbReference type="PANTHER" id="PTHR23077:SF9">
    <property type="entry name" value="PEROXISOMAL ATPASE PEX6"/>
    <property type="match status" value="1"/>
</dbReference>
<accession>A0A7J7YTA2</accession>
<dbReference type="SUPFAM" id="SSF52540">
    <property type="entry name" value="P-loop containing nucleoside triphosphate hydrolases"/>
    <property type="match status" value="1"/>
</dbReference>
<dbReference type="InterPro" id="IPR003960">
    <property type="entry name" value="ATPase_AAA_CS"/>
</dbReference>
<keyword evidence="1" id="KW-0547">Nucleotide-binding</keyword>
<dbReference type="GO" id="GO:0016558">
    <property type="term" value="P:protein import into peroxisome matrix"/>
    <property type="evidence" value="ECO:0007669"/>
    <property type="project" value="TreeGrafter"/>
</dbReference>
<evidence type="ECO:0000313" key="4">
    <source>
        <dbReference type="EMBL" id="KAF6365038.1"/>
    </source>
</evidence>
<dbReference type="GO" id="GO:0005778">
    <property type="term" value="C:peroxisomal membrane"/>
    <property type="evidence" value="ECO:0007669"/>
    <property type="project" value="TreeGrafter"/>
</dbReference>
<sequence>MTEQGALWRRAARRGTTGRGEAEAGPRTPSPSLLLCRVVSQLLAELDGLHSTQDVFVIGATNRPDLLDPALLRPGRFDKLVFVGASEDRASQLRVLSAITRKFKLEPSVSLVNVLDHCPPQLTGADLYSLCSDAMTAALKRRVRDLEEGLEPGSSALLLTMEDLLQAAARLQPSVSEQELLRYKRIQRKFAAC</sequence>
<dbReference type="PANTHER" id="PTHR23077">
    <property type="entry name" value="AAA-FAMILY ATPASE"/>
    <property type="match status" value="1"/>
</dbReference>
<keyword evidence="1" id="KW-0067">ATP-binding</keyword>
<evidence type="ECO:0000256" key="1">
    <source>
        <dbReference type="RuleBase" id="RU003651"/>
    </source>
</evidence>
<organism evidence="4 5">
    <name type="scientific">Rhinolophus ferrumequinum</name>
    <name type="common">Greater horseshoe bat</name>
    <dbReference type="NCBI Taxonomy" id="59479"/>
    <lineage>
        <taxon>Eukaryota</taxon>
        <taxon>Metazoa</taxon>
        <taxon>Chordata</taxon>
        <taxon>Craniata</taxon>
        <taxon>Vertebrata</taxon>
        <taxon>Euteleostomi</taxon>
        <taxon>Mammalia</taxon>
        <taxon>Eutheria</taxon>
        <taxon>Laurasiatheria</taxon>
        <taxon>Chiroptera</taxon>
        <taxon>Yinpterochiroptera</taxon>
        <taxon>Rhinolophoidea</taxon>
        <taxon>Rhinolophidae</taxon>
        <taxon>Rhinolophinae</taxon>
        <taxon>Rhinolophus</taxon>
    </lineage>
</organism>
<protein>
    <submittedName>
        <fullName evidence="4">Peroxisomal biogenesis factor 6</fullName>
    </submittedName>
</protein>
<dbReference type="GO" id="GO:0005829">
    <property type="term" value="C:cytosol"/>
    <property type="evidence" value="ECO:0007669"/>
    <property type="project" value="TreeGrafter"/>
</dbReference>
<evidence type="ECO:0000313" key="5">
    <source>
        <dbReference type="Proteomes" id="UP000585614"/>
    </source>
</evidence>
<dbReference type="InterPro" id="IPR003959">
    <property type="entry name" value="ATPase_AAA_core"/>
</dbReference>
<evidence type="ECO:0000259" key="3">
    <source>
        <dbReference type="Pfam" id="PF00004"/>
    </source>
</evidence>
<dbReference type="FunFam" id="1.10.8.60:FF:000039">
    <property type="entry name" value="peroxisome biogenesis factor 6"/>
    <property type="match status" value="1"/>
</dbReference>
<reference evidence="4 5" key="1">
    <citation type="journal article" date="2020" name="Nature">
        <title>Six reference-quality genomes reveal evolution of bat adaptations.</title>
        <authorList>
            <person name="Jebb D."/>
            <person name="Huang Z."/>
            <person name="Pippel M."/>
            <person name="Hughes G.M."/>
            <person name="Lavrichenko K."/>
            <person name="Devanna P."/>
            <person name="Winkler S."/>
            <person name="Jermiin L.S."/>
            <person name="Skirmuntt E.C."/>
            <person name="Katzourakis A."/>
            <person name="Burkitt-Gray L."/>
            <person name="Ray D.A."/>
            <person name="Sullivan K.A.M."/>
            <person name="Roscito J.G."/>
            <person name="Kirilenko B.M."/>
            <person name="Davalos L.M."/>
            <person name="Corthals A.P."/>
            <person name="Power M.L."/>
            <person name="Jones G."/>
            <person name="Ransome R.D."/>
            <person name="Dechmann D.K.N."/>
            <person name="Locatelli A.G."/>
            <person name="Puechmaille S.J."/>
            <person name="Fedrigo O."/>
            <person name="Jarvis E.D."/>
            <person name="Hiller M."/>
            <person name="Vernes S.C."/>
            <person name="Myers E.W."/>
            <person name="Teeling E.C."/>
        </authorList>
    </citation>
    <scope>NUCLEOTIDE SEQUENCE [LARGE SCALE GENOMIC DNA]</scope>
    <source>
        <strain evidence="4">MRhiFer1</strain>
        <tissue evidence="4">Lung</tissue>
    </source>
</reference>
<dbReference type="PROSITE" id="PS00674">
    <property type="entry name" value="AAA"/>
    <property type="match status" value="1"/>
</dbReference>
<feature type="region of interest" description="Disordered" evidence="2">
    <location>
        <begin position="1"/>
        <end position="28"/>
    </location>
</feature>
<dbReference type="Gene3D" id="1.10.8.60">
    <property type="match status" value="1"/>
</dbReference>
<dbReference type="Pfam" id="PF00004">
    <property type="entry name" value="AAA"/>
    <property type="match status" value="1"/>
</dbReference>
<dbReference type="AlphaFoldDB" id="A0A7J7YTA2"/>
<dbReference type="GO" id="GO:0005524">
    <property type="term" value="F:ATP binding"/>
    <property type="evidence" value="ECO:0007669"/>
    <property type="project" value="UniProtKB-KW"/>
</dbReference>
<name>A0A7J7YTA2_RHIFE</name>
<evidence type="ECO:0000256" key="2">
    <source>
        <dbReference type="SAM" id="MobiDB-lite"/>
    </source>
</evidence>
<dbReference type="Gene3D" id="3.40.50.300">
    <property type="entry name" value="P-loop containing nucleotide triphosphate hydrolases"/>
    <property type="match status" value="1"/>
</dbReference>
<comment type="caution">
    <text evidence="4">The sequence shown here is derived from an EMBL/GenBank/DDBJ whole genome shotgun (WGS) entry which is preliminary data.</text>
</comment>